<protein>
    <submittedName>
        <fullName evidence="1">Uncharacterized protein</fullName>
    </submittedName>
</protein>
<name>A0A7U1E0F9_ECOLX</name>
<dbReference type="AlphaFoldDB" id="A0A7U1E0F9"/>
<proteinExistence type="predicted"/>
<accession>A0A7U1E0F9</accession>
<reference evidence="1" key="1">
    <citation type="journal article" date="2021" name="Sci. Rep.">
        <title>Antibiotic resistance plasmid composition and architecture in Escherichia coli isolates from meat.</title>
        <authorList>
            <person name="Darphorn T.S."/>
            <person name="Bel K."/>
            <person name="Koenders-van Sint Anneland B.B."/>
            <person name="Brul S."/>
            <person name="Ter Kuile B.H."/>
        </authorList>
    </citation>
    <scope>NUCLEOTIDE SEQUENCE</scope>
    <source>
        <strain evidence="1">ESBL2082</strain>
    </source>
</reference>
<sequence length="58" mass="6749">MIEFQPLYILGHIHDIQNNFFSNTFSFILCRSTTTKVGVCQPKGWYGKNSAYFQQSIK</sequence>
<keyword evidence="1" id="KW-0614">Plasmid</keyword>
<geneLocation type="plasmid" evidence="1">
    <name>pESBL2082-IncI</name>
</geneLocation>
<evidence type="ECO:0000313" key="1">
    <source>
        <dbReference type="EMBL" id="QQZ46583.1"/>
    </source>
</evidence>
<dbReference type="EMBL" id="MW390515">
    <property type="protein sequence ID" value="QQZ46583.1"/>
    <property type="molecule type" value="Genomic_DNA"/>
</dbReference>
<organism evidence="1">
    <name type="scientific">Escherichia coli</name>
    <dbReference type="NCBI Taxonomy" id="562"/>
    <lineage>
        <taxon>Bacteria</taxon>
        <taxon>Pseudomonadati</taxon>
        <taxon>Pseudomonadota</taxon>
        <taxon>Gammaproteobacteria</taxon>
        <taxon>Enterobacterales</taxon>
        <taxon>Enterobacteriaceae</taxon>
        <taxon>Escherichia</taxon>
    </lineage>
</organism>